<gene>
    <name evidence="2" type="ORF">ASIM_LOCUS16975</name>
</gene>
<protein>
    <submittedName>
        <fullName evidence="2 4">Uncharacterized protein</fullName>
    </submittedName>
</protein>
<evidence type="ECO:0000256" key="1">
    <source>
        <dbReference type="SAM" id="MobiDB-lite"/>
    </source>
</evidence>
<accession>A0A0M3K9C5</accession>
<dbReference type="AlphaFoldDB" id="A0A0M3K9C5"/>
<dbReference type="EMBL" id="UYRR01033612">
    <property type="protein sequence ID" value="VDK59177.1"/>
    <property type="molecule type" value="Genomic_DNA"/>
</dbReference>
<evidence type="ECO:0000313" key="2">
    <source>
        <dbReference type="EMBL" id="VDK59177.1"/>
    </source>
</evidence>
<feature type="region of interest" description="Disordered" evidence="1">
    <location>
        <begin position="1"/>
        <end position="36"/>
    </location>
</feature>
<organism evidence="4">
    <name type="scientific">Anisakis simplex</name>
    <name type="common">Herring worm</name>
    <dbReference type="NCBI Taxonomy" id="6269"/>
    <lineage>
        <taxon>Eukaryota</taxon>
        <taxon>Metazoa</taxon>
        <taxon>Ecdysozoa</taxon>
        <taxon>Nematoda</taxon>
        <taxon>Chromadorea</taxon>
        <taxon>Rhabditida</taxon>
        <taxon>Spirurina</taxon>
        <taxon>Ascaridomorpha</taxon>
        <taxon>Ascaridoidea</taxon>
        <taxon>Anisakidae</taxon>
        <taxon>Anisakis</taxon>
        <taxon>Anisakis simplex complex</taxon>
    </lineage>
</organism>
<dbReference type="Proteomes" id="UP000267096">
    <property type="component" value="Unassembled WGS sequence"/>
</dbReference>
<feature type="compositionally biased region" description="Polar residues" evidence="1">
    <location>
        <begin position="8"/>
        <end position="22"/>
    </location>
</feature>
<proteinExistence type="predicted"/>
<name>A0A0M3K9C5_ANISI</name>
<sequence>MPPAKAVNNISIQQADRNQSSADMLANDAGEGNSEEGQCFCHFRRNRSPSLDEILKSNHVQLEKLRWGLPIEPAP</sequence>
<dbReference type="WBParaSite" id="ASIM_0001756701-mRNA-1">
    <property type="protein sequence ID" value="ASIM_0001756701-mRNA-1"/>
    <property type="gene ID" value="ASIM_0001756701"/>
</dbReference>
<evidence type="ECO:0000313" key="3">
    <source>
        <dbReference type="Proteomes" id="UP000267096"/>
    </source>
</evidence>
<keyword evidence="3" id="KW-1185">Reference proteome</keyword>
<reference evidence="2 3" key="2">
    <citation type="submission" date="2018-11" db="EMBL/GenBank/DDBJ databases">
        <authorList>
            <consortium name="Pathogen Informatics"/>
        </authorList>
    </citation>
    <scope>NUCLEOTIDE SEQUENCE [LARGE SCALE GENOMIC DNA]</scope>
</reference>
<evidence type="ECO:0000313" key="4">
    <source>
        <dbReference type="WBParaSite" id="ASIM_0001756701-mRNA-1"/>
    </source>
</evidence>
<reference evidence="4" key="1">
    <citation type="submission" date="2017-02" db="UniProtKB">
        <authorList>
            <consortium name="WormBaseParasite"/>
        </authorList>
    </citation>
    <scope>IDENTIFICATION</scope>
</reference>